<dbReference type="RefSeq" id="WP_127345027.1">
    <property type="nucleotide sequence ID" value="NZ_RJJX01000040.1"/>
</dbReference>
<reference evidence="1 2" key="1">
    <citation type="submission" date="2018-11" db="EMBL/GenBank/DDBJ databases">
        <title>Parancylomarina longa gen. nov., sp. nov., isolated from sediments of southern Okinawa.</title>
        <authorList>
            <person name="Fu T."/>
        </authorList>
    </citation>
    <scope>NUCLEOTIDE SEQUENCE [LARGE SCALE GENOMIC DNA]</scope>
    <source>
        <strain evidence="1 2">T3-2 S1-C</strain>
    </source>
</reference>
<evidence type="ECO:0000313" key="1">
    <source>
        <dbReference type="EMBL" id="RUT72861.1"/>
    </source>
</evidence>
<dbReference type="OrthoDB" id="1269016at2"/>
<accession>A0A434AEN8</accession>
<keyword evidence="2" id="KW-1185">Reference proteome</keyword>
<dbReference type="AlphaFoldDB" id="A0A434AEN8"/>
<dbReference type="Proteomes" id="UP000282985">
    <property type="component" value="Unassembled WGS sequence"/>
</dbReference>
<evidence type="ECO:0000313" key="2">
    <source>
        <dbReference type="Proteomes" id="UP000282985"/>
    </source>
</evidence>
<comment type="caution">
    <text evidence="1">The sequence shown here is derived from an EMBL/GenBank/DDBJ whole genome shotgun (WGS) entry which is preliminary data.</text>
</comment>
<name>A0A434AEN8_9BACT</name>
<proteinExistence type="predicted"/>
<sequence length="96" mass="11281">MKNNKYGMPPPSSRAEFEHNISLSFEDALRKLSSKQLDPFFVQRTLPQLKSIEFFPNGRINFNSVDESLRLQANMQHWMELMPPPELIKKEDSEKE</sequence>
<dbReference type="EMBL" id="RJJX01000040">
    <property type="protein sequence ID" value="RUT72861.1"/>
    <property type="molecule type" value="Genomic_DNA"/>
</dbReference>
<organism evidence="1 2">
    <name type="scientific">Ancylomarina longa</name>
    <dbReference type="NCBI Taxonomy" id="2487017"/>
    <lineage>
        <taxon>Bacteria</taxon>
        <taxon>Pseudomonadati</taxon>
        <taxon>Bacteroidota</taxon>
        <taxon>Bacteroidia</taxon>
        <taxon>Marinilabiliales</taxon>
        <taxon>Marinifilaceae</taxon>
        <taxon>Ancylomarina</taxon>
    </lineage>
</organism>
<protein>
    <submittedName>
        <fullName evidence="1">Uncharacterized protein</fullName>
    </submittedName>
</protein>
<gene>
    <name evidence="1" type="ORF">DLK05_16310</name>
</gene>